<accession>X1TNT2</accession>
<reference evidence="2" key="1">
    <citation type="journal article" date="2014" name="Front. Microbiol.">
        <title>High frequency of phylogenetically diverse reductive dehalogenase-homologous genes in deep subseafloor sedimentary metagenomes.</title>
        <authorList>
            <person name="Kawai M."/>
            <person name="Futagami T."/>
            <person name="Toyoda A."/>
            <person name="Takaki Y."/>
            <person name="Nishi S."/>
            <person name="Hori S."/>
            <person name="Arai W."/>
            <person name="Tsubouchi T."/>
            <person name="Morono Y."/>
            <person name="Uchiyama I."/>
            <person name="Ito T."/>
            <person name="Fujiyama A."/>
            <person name="Inagaki F."/>
            <person name="Takami H."/>
        </authorList>
    </citation>
    <scope>NUCLEOTIDE SEQUENCE</scope>
    <source>
        <strain evidence="2">Expedition CK06-06</strain>
    </source>
</reference>
<dbReference type="SUPFAM" id="SSF53448">
    <property type="entry name" value="Nucleotide-diphospho-sugar transferases"/>
    <property type="match status" value="1"/>
</dbReference>
<dbReference type="PANTHER" id="PTHR43685:SF2">
    <property type="entry name" value="GLYCOSYLTRANSFERASE 2-LIKE DOMAIN-CONTAINING PROTEIN"/>
    <property type="match status" value="1"/>
</dbReference>
<dbReference type="Pfam" id="PF00535">
    <property type="entry name" value="Glycos_transf_2"/>
    <property type="match status" value="1"/>
</dbReference>
<gene>
    <name evidence="2" type="ORF">S12H4_14391</name>
</gene>
<name>X1TNT2_9ZZZZ</name>
<proteinExistence type="predicted"/>
<evidence type="ECO:0000259" key="1">
    <source>
        <dbReference type="Pfam" id="PF00535"/>
    </source>
</evidence>
<dbReference type="AlphaFoldDB" id="X1TNT2"/>
<dbReference type="EMBL" id="BARW01006859">
    <property type="protein sequence ID" value="GAI81709.1"/>
    <property type="molecule type" value="Genomic_DNA"/>
</dbReference>
<dbReference type="InterPro" id="IPR001173">
    <property type="entry name" value="Glyco_trans_2-like"/>
</dbReference>
<organism evidence="2">
    <name type="scientific">marine sediment metagenome</name>
    <dbReference type="NCBI Taxonomy" id="412755"/>
    <lineage>
        <taxon>unclassified sequences</taxon>
        <taxon>metagenomes</taxon>
        <taxon>ecological metagenomes</taxon>
    </lineage>
</organism>
<evidence type="ECO:0000313" key="2">
    <source>
        <dbReference type="EMBL" id="GAI81709.1"/>
    </source>
</evidence>
<dbReference type="Gene3D" id="3.90.550.10">
    <property type="entry name" value="Spore Coat Polysaccharide Biosynthesis Protein SpsA, Chain A"/>
    <property type="match status" value="1"/>
</dbReference>
<protein>
    <recommendedName>
        <fullName evidence="1">Glycosyltransferase 2-like domain-containing protein</fullName>
    </recommendedName>
</protein>
<dbReference type="InterPro" id="IPR029044">
    <property type="entry name" value="Nucleotide-diphossugar_trans"/>
</dbReference>
<sequence>MIFNKETVDVTIVSANFNKGEYIYEYFESILNSSVLPNEIIFIDDASTDNSLYKIGKYKHLKFLKIISLNQNHGFAEALNIGLETARSEYIMRLDPDDFITKYRIKEQFHF</sequence>
<feature type="domain" description="Glycosyltransferase 2-like" evidence="1">
    <location>
        <begin position="12"/>
        <end position="108"/>
    </location>
</feature>
<feature type="non-terminal residue" evidence="2">
    <location>
        <position position="111"/>
    </location>
</feature>
<comment type="caution">
    <text evidence="2">The sequence shown here is derived from an EMBL/GenBank/DDBJ whole genome shotgun (WGS) entry which is preliminary data.</text>
</comment>
<dbReference type="InterPro" id="IPR050834">
    <property type="entry name" value="Glycosyltransf_2"/>
</dbReference>
<dbReference type="PANTHER" id="PTHR43685">
    <property type="entry name" value="GLYCOSYLTRANSFERASE"/>
    <property type="match status" value="1"/>
</dbReference>